<comment type="caution">
    <text evidence="8">The sequence shown here is derived from an EMBL/GenBank/DDBJ whole genome shotgun (WGS) entry which is preliminary data.</text>
</comment>
<dbReference type="OrthoDB" id="9807354at2"/>
<evidence type="ECO:0000256" key="1">
    <source>
        <dbReference type="ARBA" id="ARBA00004167"/>
    </source>
</evidence>
<dbReference type="Pfam" id="PF03743">
    <property type="entry name" value="TrbI"/>
    <property type="match status" value="1"/>
</dbReference>
<dbReference type="RefSeq" id="WP_054608702.1">
    <property type="nucleotide sequence ID" value="NZ_AP025160.1"/>
</dbReference>
<dbReference type="AlphaFoldDB" id="A0A2W1K603"/>
<evidence type="ECO:0000313" key="8">
    <source>
        <dbReference type="EMBL" id="PZD82378.1"/>
    </source>
</evidence>
<comment type="similarity">
    <text evidence="2">Belongs to the TrbI/VirB10 family.</text>
</comment>
<gene>
    <name evidence="8" type="ORF">DN052_05000</name>
</gene>
<feature type="region of interest" description="Disordered" evidence="6">
    <location>
        <begin position="1"/>
        <end position="30"/>
    </location>
</feature>
<evidence type="ECO:0000256" key="5">
    <source>
        <dbReference type="ARBA" id="ARBA00023136"/>
    </source>
</evidence>
<dbReference type="GO" id="GO:0016020">
    <property type="term" value="C:membrane"/>
    <property type="evidence" value="ECO:0007669"/>
    <property type="project" value="UniProtKB-SubCell"/>
</dbReference>
<protein>
    <submittedName>
        <fullName evidence="8">Conjugal transfer protein TrbI</fullName>
    </submittedName>
</protein>
<dbReference type="InterPro" id="IPR042217">
    <property type="entry name" value="T4SS_VirB10/TrbI"/>
</dbReference>
<keyword evidence="3 7" id="KW-0812">Transmembrane</keyword>
<accession>A0A2W1K603</accession>
<evidence type="ECO:0000313" key="9">
    <source>
        <dbReference type="Proteomes" id="UP000248886"/>
    </source>
</evidence>
<proteinExistence type="inferred from homology"/>
<evidence type="ECO:0000256" key="4">
    <source>
        <dbReference type="ARBA" id="ARBA00022989"/>
    </source>
</evidence>
<dbReference type="EMBL" id="QKQP01000001">
    <property type="protein sequence ID" value="PZD82378.1"/>
    <property type="molecule type" value="Genomic_DNA"/>
</dbReference>
<keyword evidence="4 7" id="KW-1133">Transmembrane helix</keyword>
<feature type="region of interest" description="Disordered" evidence="6">
    <location>
        <begin position="158"/>
        <end position="179"/>
    </location>
</feature>
<evidence type="ECO:0000256" key="3">
    <source>
        <dbReference type="ARBA" id="ARBA00022692"/>
    </source>
</evidence>
<organism evidence="8 9">
    <name type="scientific">Acidithiobacillus ferrooxidans</name>
    <name type="common">Thiobacillus ferrooxidans</name>
    <dbReference type="NCBI Taxonomy" id="920"/>
    <lineage>
        <taxon>Bacteria</taxon>
        <taxon>Pseudomonadati</taxon>
        <taxon>Pseudomonadota</taxon>
        <taxon>Acidithiobacillia</taxon>
        <taxon>Acidithiobacillales</taxon>
        <taxon>Acidithiobacillaceae</taxon>
        <taxon>Acidithiobacillus</taxon>
    </lineage>
</organism>
<evidence type="ECO:0000256" key="2">
    <source>
        <dbReference type="ARBA" id="ARBA00010265"/>
    </source>
</evidence>
<comment type="subcellular location">
    <subcellularLocation>
        <location evidence="1">Membrane</location>
        <topology evidence="1">Single-pass membrane protein</topology>
    </subcellularLocation>
</comment>
<name>A0A2W1K603_ACIFR</name>
<feature type="compositionally biased region" description="Low complexity" evidence="6">
    <location>
        <begin position="163"/>
        <end position="179"/>
    </location>
</feature>
<feature type="transmembrane region" description="Helical" evidence="7">
    <location>
        <begin position="47"/>
        <end position="66"/>
    </location>
</feature>
<keyword evidence="5 7" id="KW-0472">Membrane</keyword>
<evidence type="ECO:0000256" key="7">
    <source>
        <dbReference type="SAM" id="Phobius"/>
    </source>
</evidence>
<dbReference type="InterPro" id="IPR005498">
    <property type="entry name" value="T4SS_VirB10/TraB/TrbI"/>
</dbReference>
<reference evidence="8 9" key="1">
    <citation type="submission" date="2018-06" db="EMBL/GenBank/DDBJ databases">
        <title>Draft sequence of Acidithiobacillus ferrooxidans CCM 4253.</title>
        <authorList>
            <person name="Moya-Beltran A."/>
            <person name="Castro M."/>
            <person name="Covarrubias P.C."/>
            <person name="Issotta F."/>
            <person name="Janiczek O."/>
            <person name="Mandl M."/>
            <person name="Kucera J."/>
            <person name="Quatrini R."/>
        </authorList>
    </citation>
    <scope>NUCLEOTIDE SEQUENCE [LARGE SCALE GENOMIC DNA]</scope>
    <source>
        <strain evidence="8 9">CCM 4253</strain>
    </source>
</reference>
<dbReference type="Gene3D" id="2.40.128.260">
    <property type="entry name" value="Type IV secretion system, VirB10/TraB/TrbI"/>
    <property type="match status" value="1"/>
</dbReference>
<dbReference type="CDD" id="cd16429">
    <property type="entry name" value="VirB10"/>
    <property type="match status" value="1"/>
</dbReference>
<sequence>MGFMDKLKKGAQAPADDDEAAPSGPTVSGSLRGNGAAMATVLKKNNIIAAAVIGAVVIMAGAYYAYDLSTGPSTTHAGGTVEPVTTVADIRVPHIKAPVADTVSVPAVASTDSVPAIQPSGNGAVVPAQGAAPSQPAIPAQPTPQMLALQSAVDGEGSTVSWQTASSSGTPGTQTGTPATVATILPKPKTSVYSTHLVRKEASPYELTQGTVIPATLETGIKSDLPGEITAVVSQPVYNSVSGAYVLIPAGSKLVGTYQSKIMAGATRVGVAWTRILFPNGTYLQIGGMPGADASGYAGFHDLVNDHTWTVFKNALLLSLIDVGMAVASPTSAMTTTGAMTGNTALQDGEQSLAQTFGQAEAQLMQKAINIAPTITIRPGYAFNVMVMKDLVFPGPYQHGNQIAPVAPASAAAPTIANPYN</sequence>
<dbReference type="Proteomes" id="UP000248886">
    <property type="component" value="Unassembled WGS sequence"/>
</dbReference>
<evidence type="ECO:0000256" key="6">
    <source>
        <dbReference type="SAM" id="MobiDB-lite"/>
    </source>
</evidence>